<evidence type="ECO:0000256" key="4">
    <source>
        <dbReference type="SAM" id="MobiDB-lite"/>
    </source>
</evidence>
<dbReference type="Gene3D" id="3.40.50.300">
    <property type="entry name" value="P-loop containing nucleotide triphosphate hydrolases"/>
    <property type="match status" value="2"/>
</dbReference>
<dbReference type="InterPro" id="IPR006703">
    <property type="entry name" value="G_AIG1"/>
</dbReference>
<feature type="compositionally biased region" description="Basic and acidic residues" evidence="4">
    <location>
        <begin position="47"/>
        <end position="77"/>
    </location>
</feature>
<evidence type="ECO:0000256" key="1">
    <source>
        <dbReference type="ARBA" id="ARBA00008535"/>
    </source>
</evidence>
<dbReference type="GO" id="GO:0005525">
    <property type="term" value="F:GTP binding"/>
    <property type="evidence" value="ECO:0007669"/>
    <property type="project" value="UniProtKB-KW"/>
</dbReference>
<keyword evidence="7" id="KW-1185">Reference proteome</keyword>
<evidence type="ECO:0000256" key="2">
    <source>
        <dbReference type="ARBA" id="ARBA00022741"/>
    </source>
</evidence>
<dbReference type="Proteomes" id="UP000299084">
    <property type="component" value="Unassembled WGS sequence"/>
</dbReference>
<dbReference type="InterPro" id="IPR027417">
    <property type="entry name" value="P-loop_NTPase"/>
</dbReference>
<keyword evidence="3" id="KW-0342">GTP-binding</keyword>
<dbReference type="InterPro" id="IPR045058">
    <property type="entry name" value="GIMA/IAN/Toc"/>
</dbReference>
<dbReference type="CDD" id="cd01852">
    <property type="entry name" value="AIG1"/>
    <property type="match status" value="2"/>
</dbReference>
<reference evidence="6 7" key="1">
    <citation type="journal article" date="2019" name="Mol. Ecol. Resour.">
        <title>Improving Illumina assemblies with Hi-C and long reads: an example with the North African dromedary.</title>
        <authorList>
            <person name="Elbers J.P."/>
            <person name="Rogers M.F."/>
            <person name="Perelman P.L."/>
            <person name="Proskuryakova A.A."/>
            <person name="Serdyukova N.A."/>
            <person name="Johnson W.E."/>
            <person name="Horin P."/>
            <person name="Corander J."/>
            <person name="Murphy D."/>
            <person name="Burger P.A."/>
        </authorList>
    </citation>
    <scope>NUCLEOTIDE SEQUENCE [LARGE SCALE GENOMIC DNA]</scope>
    <source>
        <strain evidence="6">Drom800</strain>
        <tissue evidence="6">Blood</tissue>
    </source>
</reference>
<dbReference type="GO" id="GO:0005783">
    <property type="term" value="C:endoplasmic reticulum"/>
    <property type="evidence" value="ECO:0007669"/>
    <property type="project" value="TreeGrafter"/>
</dbReference>
<dbReference type="PANTHER" id="PTHR10903">
    <property type="entry name" value="GTPASE, IMAP FAMILY MEMBER-RELATED"/>
    <property type="match status" value="1"/>
</dbReference>
<evidence type="ECO:0000313" key="7">
    <source>
        <dbReference type="Proteomes" id="UP000299084"/>
    </source>
</evidence>
<feature type="domain" description="AIG1-type G" evidence="5">
    <location>
        <begin position="319"/>
        <end position="520"/>
    </location>
</feature>
<protein>
    <submittedName>
        <fullName evidence="6">GTPase IMAP family member 2</fullName>
    </submittedName>
</protein>
<dbReference type="FunFam" id="3.40.50.300:FF:000366">
    <property type="entry name" value="GTPase, IMAP family member 2"/>
    <property type="match status" value="2"/>
</dbReference>
<keyword evidence="2" id="KW-0547">Nucleotide-binding</keyword>
<comment type="caution">
    <text evidence="6">The sequence shown here is derived from an EMBL/GenBank/DDBJ whole genome shotgun (WGS) entry which is preliminary data.</text>
</comment>
<dbReference type="PANTHER" id="PTHR10903:SF7">
    <property type="entry name" value="GTPASE IMAP FAMILY MEMBER 2"/>
    <property type="match status" value="1"/>
</dbReference>
<feature type="compositionally biased region" description="Basic and acidic residues" evidence="4">
    <location>
        <begin position="14"/>
        <end position="39"/>
    </location>
</feature>
<feature type="domain" description="AIG1-type G" evidence="5">
    <location>
        <begin position="115"/>
        <end position="318"/>
    </location>
</feature>
<evidence type="ECO:0000256" key="3">
    <source>
        <dbReference type="ARBA" id="ARBA00023134"/>
    </source>
</evidence>
<evidence type="ECO:0000259" key="5">
    <source>
        <dbReference type="PROSITE" id="PS51720"/>
    </source>
</evidence>
<organism evidence="6 7">
    <name type="scientific">Camelus dromedarius</name>
    <name type="common">Dromedary</name>
    <name type="synonym">Arabian camel</name>
    <dbReference type="NCBI Taxonomy" id="9838"/>
    <lineage>
        <taxon>Eukaryota</taxon>
        <taxon>Metazoa</taxon>
        <taxon>Chordata</taxon>
        <taxon>Craniata</taxon>
        <taxon>Vertebrata</taxon>
        <taxon>Euteleostomi</taxon>
        <taxon>Mammalia</taxon>
        <taxon>Eutheria</taxon>
        <taxon>Laurasiatheria</taxon>
        <taxon>Artiodactyla</taxon>
        <taxon>Tylopoda</taxon>
        <taxon>Camelidae</taxon>
        <taxon>Camelus</taxon>
    </lineage>
</organism>
<name>A0A5N4DXF3_CAMDR</name>
<dbReference type="EMBL" id="JWIN03000007">
    <property type="protein sequence ID" value="KAB1275858.1"/>
    <property type="molecule type" value="Genomic_DNA"/>
</dbReference>
<comment type="similarity">
    <text evidence="1">Belongs to the TRAFAC class TrmE-Era-EngA-EngB-Septin-like GTPase superfamily. AIG1/Toc34/Toc159-like paraseptin GTPase family. IAN subfamily.</text>
</comment>
<dbReference type="PROSITE" id="PS51720">
    <property type="entry name" value="G_AIG1"/>
    <property type="match status" value="2"/>
</dbReference>
<feature type="region of interest" description="Disordered" evidence="4">
    <location>
        <begin position="13"/>
        <end position="77"/>
    </location>
</feature>
<dbReference type="Pfam" id="PF04548">
    <property type="entry name" value="AIG1"/>
    <property type="match status" value="2"/>
</dbReference>
<proteinExistence type="inferred from homology"/>
<accession>A0A5N4DXF3</accession>
<sequence length="593" mass="65825">MFLLPCVSWARTQNEGRRVGDKEKERWEEEGKEQRKEVSGPRTQGRPGKDMRKAEVCGQGKQEKGQESPEKEGRKLDEEQQWAKMNAVSLYGNNKVHLLLIGPSTKSQHAPHTRGSELRIILVGKTGTGKSATGNSILGKQAFESRLSAQSLTKTCSKSRGSWGEREMVIIDTPDMFSEKDHSDSLYKEVQRCYLLSAPGPHVLLLVTQLGRFTTKDQQAVQRVKEIFGEDAMRHTIVLFTRKEDLKGDSLMDYIHGSDNKALSTLVAACGGRVCAFNNRPEGSNRDDQVKELMDLIESFVMTKRGLEDDKAAGQEPRLLLLLAGKTGAGKSATGNCILGQKHFVSRLGPTAVTRTCMVGSCRWATWDIEIIDTPDLFSSEVSQTDPGCRERGRCYLLSAPGPHVLLLVTQLGRFTAQDQQAWSGVKALFGDGIVARTIVVFTHKEDLAGDSLQDYVRDMENRALRKLVAECGGRFCAFDNRATGAEREAQVMELMRLVEGLVRDHGSAPYTNDVYSLAQALGGACSEERLRKVAETVAARAQKQQKLWLLAWLWEWPQMLGTQCIRSVAGLCDATVQLVKHLCKRWPQASTV</sequence>
<dbReference type="SUPFAM" id="SSF52540">
    <property type="entry name" value="P-loop containing nucleoside triphosphate hydrolases"/>
    <property type="match status" value="2"/>
</dbReference>
<evidence type="ECO:0000313" key="6">
    <source>
        <dbReference type="EMBL" id="KAB1275858.1"/>
    </source>
</evidence>
<dbReference type="AlphaFoldDB" id="A0A5N4DXF3"/>
<gene>
    <name evidence="6" type="ORF">Cadr_000008643</name>
</gene>